<organism evidence="2 3">
    <name type="scientific">Marinovum algicola</name>
    <dbReference type="NCBI Taxonomy" id="42444"/>
    <lineage>
        <taxon>Bacteria</taxon>
        <taxon>Pseudomonadati</taxon>
        <taxon>Pseudomonadota</taxon>
        <taxon>Alphaproteobacteria</taxon>
        <taxon>Rhodobacterales</taxon>
        <taxon>Roseobacteraceae</taxon>
        <taxon>Marinovum</taxon>
    </lineage>
</organism>
<dbReference type="InterPro" id="IPR050644">
    <property type="entry name" value="PG_Glycine_Bridge_Synth"/>
</dbReference>
<name>A0A975ZLR1_9RHOB</name>
<reference evidence="2 3" key="1">
    <citation type="submission" date="2016-10" db="EMBL/GenBank/DDBJ databases">
        <authorList>
            <person name="Varghese N."/>
            <person name="Submissions S."/>
        </authorList>
    </citation>
    <scope>NUCLEOTIDE SEQUENCE [LARGE SCALE GENOMIC DNA]</scope>
    <source>
        <strain evidence="2 3">FF3</strain>
    </source>
</reference>
<comment type="caution">
    <text evidence="2">The sequence shown here is derived from an EMBL/GenBank/DDBJ whole genome shotgun (WGS) entry which is preliminary data.</text>
</comment>
<dbReference type="GeneID" id="80816510"/>
<feature type="domain" description="BioF2-like acetyltransferase" evidence="1">
    <location>
        <begin position="153"/>
        <end position="249"/>
    </location>
</feature>
<dbReference type="SUPFAM" id="SSF55729">
    <property type="entry name" value="Acyl-CoA N-acyltransferases (Nat)"/>
    <property type="match status" value="1"/>
</dbReference>
<accession>A0A975ZLR1</accession>
<dbReference type="PANTHER" id="PTHR36174:SF1">
    <property type="entry name" value="LIPID II:GLYCINE GLYCYLTRANSFERASE"/>
    <property type="match status" value="1"/>
</dbReference>
<dbReference type="Proteomes" id="UP000182932">
    <property type="component" value="Unassembled WGS sequence"/>
</dbReference>
<protein>
    <submittedName>
        <fullName evidence="2">Acetyltransferase (GNAT) domain-containing protein</fullName>
    </submittedName>
</protein>
<dbReference type="InterPro" id="IPR038740">
    <property type="entry name" value="BioF2-like_GNAT_dom"/>
</dbReference>
<dbReference type="RefSeq" id="WP_074834392.1">
    <property type="nucleotide sequence ID" value="NZ_FNYY01000001.1"/>
</dbReference>
<evidence type="ECO:0000313" key="2">
    <source>
        <dbReference type="EMBL" id="SEI56404.1"/>
    </source>
</evidence>
<evidence type="ECO:0000259" key="1">
    <source>
        <dbReference type="Pfam" id="PF13480"/>
    </source>
</evidence>
<dbReference type="EMBL" id="FNYY01000001">
    <property type="protein sequence ID" value="SEI56404.1"/>
    <property type="molecule type" value="Genomic_DNA"/>
</dbReference>
<dbReference type="Gene3D" id="3.40.630.30">
    <property type="match status" value="1"/>
</dbReference>
<dbReference type="InterPro" id="IPR016181">
    <property type="entry name" value="Acyl_CoA_acyltransferase"/>
</dbReference>
<gene>
    <name evidence="2" type="ORF">SAMN04487940_101236</name>
</gene>
<dbReference type="PANTHER" id="PTHR36174">
    <property type="entry name" value="LIPID II:GLYCINE GLYCYLTRANSFERASE"/>
    <property type="match status" value="1"/>
</dbReference>
<proteinExistence type="predicted"/>
<dbReference type="AlphaFoldDB" id="A0A975ZLR1"/>
<keyword evidence="3" id="KW-1185">Reference proteome</keyword>
<sequence length="278" mass="30127">MTFHASRFAAVQTAPFQQHPAYGATLTHLGRPPLRIFLGPSGGEVQVLRRRFGPFAKVALVSRADVSRSDLRRLRAACDCRLFLINAETPGTAPGLRLRTAAHVAELSLDGTAADLRARMAQKWRNRLNRASDAGLRVASVGLPADPGHWLLRVDQAQQVVKRYRGYPPLFTAAFAAANRGQARIFEARHQGAPVAALLFLCHGAVATYHIGWSGPEGRARAAHHLLLWRAMIDLAARGITRLDLGMVDTVTAPGLARFKLGSGARCRALGGTWLARA</sequence>
<dbReference type="Pfam" id="PF13480">
    <property type="entry name" value="Acetyltransf_6"/>
    <property type="match status" value="1"/>
</dbReference>
<evidence type="ECO:0000313" key="3">
    <source>
        <dbReference type="Proteomes" id="UP000182932"/>
    </source>
</evidence>